<proteinExistence type="predicted"/>
<protein>
    <submittedName>
        <fullName evidence="2">Uncharacterized protein</fullName>
    </submittedName>
</protein>
<dbReference type="EMBL" id="CP006643">
    <property type="protein sequence ID" value="AGX04630.1"/>
    <property type="molecule type" value="Genomic_DNA"/>
</dbReference>
<keyword evidence="1" id="KW-0812">Transmembrane</keyword>
<dbReference type="AlphaFoldDB" id="U5LB31"/>
<sequence>MPIRSSRQTEKTAGSTINFFFYKAFASATKALYFYLNQKYKAMQINGQLIP</sequence>
<keyword evidence="3" id="KW-1185">Reference proteome</keyword>
<feature type="transmembrane region" description="Helical" evidence="1">
    <location>
        <begin position="20"/>
        <end position="36"/>
    </location>
</feature>
<evidence type="ECO:0000313" key="3">
    <source>
        <dbReference type="Proteomes" id="UP000017805"/>
    </source>
</evidence>
<organism evidence="2 3">
    <name type="scientific">Bacillus infantis NRRL B-14911</name>
    <dbReference type="NCBI Taxonomy" id="1367477"/>
    <lineage>
        <taxon>Bacteria</taxon>
        <taxon>Bacillati</taxon>
        <taxon>Bacillota</taxon>
        <taxon>Bacilli</taxon>
        <taxon>Bacillales</taxon>
        <taxon>Bacillaceae</taxon>
        <taxon>Bacillus</taxon>
    </lineage>
</organism>
<keyword evidence="1" id="KW-1133">Transmembrane helix</keyword>
<dbReference type="KEGG" id="bif:N288_13640"/>
<reference evidence="2 3" key="1">
    <citation type="submission" date="2013-07" db="EMBL/GenBank/DDBJ databases">
        <title>Complete genome sequence of Bacillus infantis NRRL B-14911 that has potential to induce cardiac disease by antigenic mimicry.</title>
        <authorList>
            <person name="Massilamany C."/>
            <person name="Smith T.P.L."/>
            <person name="Loy J.D."/>
            <person name="Barletta R."/>
            <person name="Reddy J."/>
        </authorList>
    </citation>
    <scope>NUCLEOTIDE SEQUENCE [LARGE SCALE GENOMIC DNA]</scope>
    <source>
        <strain evidence="2 3">NRRL B-14911</strain>
    </source>
</reference>
<dbReference type="Proteomes" id="UP000017805">
    <property type="component" value="Chromosome"/>
</dbReference>
<keyword evidence="1" id="KW-0472">Membrane</keyword>
<name>U5LB31_9BACI</name>
<gene>
    <name evidence="2" type="ORF">N288_13640</name>
</gene>
<dbReference type="STRING" id="1367477.N288_13640"/>
<evidence type="ECO:0000313" key="2">
    <source>
        <dbReference type="EMBL" id="AGX04630.1"/>
    </source>
</evidence>
<dbReference type="HOGENOM" id="CLU_3095593_0_0_9"/>
<evidence type="ECO:0000256" key="1">
    <source>
        <dbReference type="SAM" id="Phobius"/>
    </source>
</evidence>
<accession>U5LB31</accession>